<evidence type="ECO:0000313" key="3">
    <source>
        <dbReference type="Proteomes" id="UP000523821"/>
    </source>
</evidence>
<dbReference type="RefSeq" id="WP_183856457.1">
    <property type="nucleotide sequence ID" value="NZ_JACHOO010000005.1"/>
</dbReference>
<keyword evidence="3" id="KW-1185">Reference proteome</keyword>
<feature type="region of interest" description="Disordered" evidence="1">
    <location>
        <begin position="31"/>
        <end position="50"/>
    </location>
</feature>
<evidence type="ECO:0000313" key="2">
    <source>
        <dbReference type="EMBL" id="MBB5753530.1"/>
    </source>
</evidence>
<comment type="caution">
    <text evidence="2">The sequence shown here is derived from an EMBL/GenBank/DDBJ whole genome shotgun (WGS) entry which is preliminary data.</text>
</comment>
<dbReference type="AlphaFoldDB" id="A0A7W9L2G3"/>
<name>A0A7W9L2G3_9HYPH</name>
<dbReference type="EMBL" id="JACHOO010000005">
    <property type="protein sequence ID" value="MBB5753530.1"/>
    <property type="molecule type" value="Genomic_DNA"/>
</dbReference>
<dbReference type="Proteomes" id="UP000523821">
    <property type="component" value="Unassembled WGS sequence"/>
</dbReference>
<evidence type="ECO:0000256" key="1">
    <source>
        <dbReference type="SAM" id="MobiDB-lite"/>
    </source>
</evidence>
<reference evidence="2 3" key="1">
    <citation type="submission" date="2020-08" db="EMBL/GenBank/DDBJ databases">
        <title>Genomic Encyclopedia of Type Strains, Phase IV (KMG-IV): sequencing the most valuable type-strain genomes for metagenomic binning, comparative biology and taxonomic classification.</title>
        <authorList>
            <person name="Goeker M."/>
        </authorList>
    </citation>
    <scope>NUCLEOTIDE SEQUENCE [LARGE SCALE GENOMIC DNA]</scope>
    <source>
        <strain evidence="2 3">DSM 16268</strain>
    </source>
</reference>
<sequence>MSVLSVPSRLIADRSEEGAVPEKAPANWKFWSRRPAAPAGGGSDPAGEDSSDLVWSLAYWAWR</sequence>
<gene>
    <name evidence="2" type="ORF">GGQ63_002600</name>
</gene>
<accession>A0A7W9L2G3</accession>
<proteinExistence type="predicted"/>
<organism evidence="2 3">
    <name type="scientific">Prosthecomicrobium pneumaticum</name>
    <dbReference type="NCBI Taxonomy" id="81895"/>
    <lineage>
        <taxon>Bacteria</taxon>
        <taxon>Pseudomonadati</taxon>
        <taxon>Pseudomonadota</taxon>
        <taxon>Alphaproteobacteria</taxon>
        <taxon>Hyphomicrobiales</taxon>
        <taxon>Kaistiaceae</taxon>
        <taxon>Prosthecomicrobium</taxon>
    </lineage>
</organism>
<protein>
    <submittedName>
        <fullName evidence="2">Uncharacterized protein</fullName>
    </submittedName>
</protein>